<protein>
    <submittedName>
        <fullName evidence="1">Uncharacterized protein</fullName>
    </submittedName>
</protein>
<organism evidence="1 2">
    <name type="scientific">Crossiella cryophila</name>
    <dbReference type="NCBI Taxonomy" id="43355"/>
    <lineage>
        <taxon>Bacteria</taxon>
        <taxon>Bacillati</taxon>
        <taxon>Actinomycetota</taxon>
        <taxon>Actinomycetes</taxon>
        <taxon>Pseudonocardiales</taxon>
        <taxon>Pseudonocardiaceae</taxon>
        <taxon>Crossiella</taxon>
    </lineage>
</organism>
<dbReference type="RefSeq" id="WP_185005050.1">
    <property type="nucleotide sequence ID" value="NZ_BAAAUI010000073.1"/>
</dbReference>
<keyword evidence="2" id="KW-1185">Reference proteome</keyword>
<dbReference type="AlphaFoldDB" id="A0A7W7CDT9"/>
<sequence>MTLPAELQHRLDLAHSHLVLEDIDPAAAVHLACDLLVAGQDGPATKILAGHSARTLTAVDAQPLLADFFTELAHPAPDPRQAARLVTTDLAAKLAAGTLDANPGAHRLLGAMAETGDEPGVRELIGLLDRLADQQGRPDEQLQAEFRRFAATLAT</sequence>
<comment type="caution">
    <text evidence="1">The sequence shown here is derived from an EMBL/GenBank/DDBJ whole genome shotgun (WGS) entry which is preliminary data.</text>
</comment>
<name>A0A7W7CDT9_9PSEU</name>
<accession>A0A7W7CDT9</accession>
<proteinExistence type="predicted"/>
<dbReference type="Proteomes" id="UP000533598">
    <property type="component" value="Unassembled WGS sequence"/>
</dbReference>
<dbReference type="EMBL" id="JACHMH010000001">
    <property type="protein sequence ID" value="MBB4679289.1"/>
    <property type="molecule type" value="Genomic_DNA"/>
</dbReference>
<evidence type="ECO:0000313" key="1">
    <source>
        <dbReference type="EMBL" id="MBB4679289.1"/>
    </source>
</evidence>
<reference evidence="1 2" key="1">
    <citation type="submission" date="2020-08" db="EMBL/GenBank/DDBJ databases">
        <title>Sequencing the genomes of 1000 actinobacteria strains.</title>
        <authorList>
            <person name="Klenk H.-P."/>
        </authorList>
    </citation>
    <scope>NUCLEOTIDE SEQUENCE [LARGE SCALE GENOMIC DNA]</scope>
    <source>
        <strain evidence="1 2">DSM 44230</strain>
    </source>
</reference>
<evidence type="ECO:0000313" key="2">
    <source>
        <dbReference type="Proteomes" id="UP000533598"/>
    </source>
</evidence>
<gene>
    <name evidence="1" type="ORF">HNR67_005407</name>
</gene>